<keyword evidence="3 8" id="KW-0479">Metal-binding</keyword>
<evidence type="ECO:0000256" key="8">
    <source>
        <dbReference type="HAMAP-Rule" id="MF_00316"/>
    </source>
</evidence>
<dbReference type="PANTHER" id="PTHR19136:SF81">
    <property type="entry name" value="MOLYBDENUM COFACTOR GUANYLYLTRANSFERASE"/>
    <property type="match status" value="1"/>
</dbReference>
<evidence type="ECO:0000256" key="1">
    <source>
        <dbReference type="ARBA" id="ARBA00022490"/>
    </source>
</evidence>
<evidence type="ECO:0000313" key="10">
    <source>
        <dbReference type="EMBL" id="BEQ17055.1"/>
    </source>
</evidence>
<keyword evidence="1 8" id="KW-0963">Cytoplasm</keyword>
<dbReference type="EMBL" id="AP028679">
    <property type="protein sequence ID" value="BEQ17055.1"/>
    <property type="molecule type" value="Genomic_DNA"/>
</dbReference>
<dbReference type="Pfam" id="PF12804">
    <property type="entry name" value="NTP_transf_3"/>
    <property type="match status" value="1"/>
</dbReference>
<dbReference type="GO" id="GO:0046872">
    <property type="term" value="F:metal ion binding"/>
    <property type="evidence" value="ECO:0007669"/>
    <property type="project" value="UniProtKB-KW"/>
</dbReference>
<dbReference type="KEGG" id="dmp:FAK_41210"/>
<feature type="domain" description="MobA-like NTP transferase" evidence="9">
    <location>
        <begin position="7"/>
        <end position="152"/>
    </location>
</feature>
<proteinExistence type="inferred from homology"/>
<keyword evidence="6 8" id="KW-0342">GTP-binding</keyword>
<keyword evidence="2 8" id="KW-0808">Transferase</keyword>
<evidence type="ECO:0000313" key="11">
    <source>
        <dbReference type="Proteomes" id="UP001366166"/>
    </source>
</evidence>
<keyword evidence="11" id="KW-1185">Reference proteome</keyword>
<dbReference type="GO" id="GO:0005525">
    <property type="term" value="F:GTP binding"/>
    <property type="evidence" value="ECO:0007669"/>
    <property type="project" value="UniProtKB-UniRule"/>
</dbReference>
<feature type="binding site" evidence="8">
    <location>
        <position position="67"/>
    </location>
    <ligand>
        <name>GTP</name>
        <dbReference type="ChEBI" id="CHEBI:37565"/>
    </ligand>
</feature>
<dbReference type="InterPro" id="IPR025877">
    <property type="entry name" value="MobA-like_NTP_Trfase"/>
</dbReference>
<keyword evidence="4 8" id="KW-0547">Nucleotide-binding</keyword>
<sequence length="207" mass="22574">MRPELTAVVLAGGPGTRMGGGKPWRTLAGRRLIDLALERAGELCPQVVVSAVDCADFADLSRPVVADRWPGQGPLAALVTAFLDTPATSILLLPVDAPLMRPALLRRILERRAGQKAVCCEGPGGLEPLMAWYDRGCLPLARKMLEEGEWRLRLLLKRSGALIIDRQETLSLDPDNLSFLNVNFPQDLELAERLATERGLFDTPSEA</sequence>
<comment type="similarity">
    <text evidence="8">Belongs to the MobA family.</text>
</comment>
<keyword evidence="5 8" id="KW-0460">Magnesium</keyword>
<evidence type="ECO:0000256" key="2">
    <source>
        <dbReference type="ARBA" id="ARBA00022679"/>
    </source>
</evidence>
<dbReference type="GO" id="GO:0061603">
    <property type="term" value="F:molybdenum cofactor guanylyltransferase activity"/>
    <property type="evidence" value="ECO:0007669"/>
    <property type="project" value="UniProtKB-EC"/>
</dbReference>
<keyword evidence="7 8" id="KW-0501">Molybdenum cofactor biosynthesis</keyword>
<evidence type="ECO:0000256" key="5">
    <source>
        <dbReference type="ARBA" id="ARBA00022842"/>
    </source>
</evidence>
<dbReference type="InterPro" id="IPR013482">
    <property type="entry name" value="Molybde_CF_guanTrfase"/>
</dbReference>
<dbReference type="SUPFAM" id="SSF53448">
    <property type="entry name" value="Nucleotide-diphospho-sugar transferases"/>
    <property type="match status" value="1"/>
</dbReference>
<dbReference type="RefSeq" id="WP_338603763.1">
    <property type="nucleotide sequence ID" value="NZ_AP028679.1"/>
</dbReference>
<dbReference type="GO" id="GO:0005737">
    <property type="term" value="C:cytoplasm"/>
    <property type="evidence" value="ECO:0007669"/>
    <property type="project" value="UniProtKB-SubCell"/>
</dbReference>
<comment type="catalytic activity">
    <reaction evidence="8">
        <text>Mo-molybdopterin + GTP + H(+) = Mo-molybdopterin guanine dinucleotide + diphosphate</text>
        <dbReference type="Rhea" id="RHEA:34243"/>
        <dbReference type="ChEBI" id="CHEBI:15378"/>
        <dbReference type="ChEBI" id="CHEBI:33019"/>
        <dbReference type="ChEBI" id="CHEBI:37565"/>
        <dbReference type="ChEBI" id="CHEBI:71302"/>
        <dbReference type="ChEBI" id="CHEBI:71310"/>
        <dbReference type="EC" id="2.7.7.77"/>
    </reaction>
</comment>
<feature type="binding site" evidence="8">
    <location>
        <position position="96"/>
    </location>
    <ligand>
        <name>GTP</name>
        <dbReference type="ChEBI" id="CHEBI:37565"/>
    </ligand>
</feature>
<accession>A0AAU9EK03</accession>
<comment type="domain">
    <text evidence="8">The N-terminal domain determines nucleotide recognition and specific binding, while the C-terminal domain determines the specific binding to the target protein.</text>
</comment>
<reference evidence="11" key="1">
    <citation type="journal article" date="2023" name="Arch. Microbiol.">
        <title>Desulfoferula mesophilus gen. nov. sp. nov., a mesophilic sulfate-reducing bacterium isolated from a brackish lake sediment.</title>
        <authorList>
            <person name="Watanabe T."/>
            <person name="Yabe T."/>
            <person name="Tsuji J.M."/>
            <person name="Fukui M."/>
        </authorList>
    </citation>
    <scope>NUCLEOTIDE SEQUENCE [LARGE SCALE GENOMIC DNA]</scope>
    <source>
        <strain evidence="11">12FAK</strain>
    </source>
</reference>
<dbReference type="HAMAP" id="MF_00316">
    <property type="entry name" value="MobA"/>
    <property type="match status" value="1"/>
</dbReference>
<dbReference type="Proteomes" id="UP001366166">
    <property type="component" value="Chromosome"/>
</dbReference>
<dbReference type="GO" id="GO:0006777">
    <property type="term" value="P:Mo-molybdopterin cofactor biosynthetic process"/>
    <property type="evidence" value="ECO:0007669"/>
    <property type="project" value="UniProtKB-KW"/>
</dbReference>
<dbReference type="AlphaFoldDB" id="A0AAU9EK03"/>
<evidence type="ECO:0000256" key="6">
    <source>
        <dbReference type="ARBA" id="ARBA00023134"/>
    </source>
</evidence>
<evidence type="ECO:0000256" key="4">
    <source>
        <dbReference type="ARBA" id="ARBA00022741"/>
    </source>
</evidence>
<dbReference type="Gene3D" id="3.90.550.10">
    <property type="entry name" value="Spore Coat Polysaccharide Biosynthesis Protein SpsA, Chain A"/>
    <property type="match status" value="1"/>
</dbReference>
<evidence type="ECO:0000256" key="7">
    <source>
        <dbReference type="ARBA" id="ARBA00023150"/>
    </source>
</evidence>
<feature type="binding site" evidence="8">
    <location>
        <begin position="10"/>
        <end position="12"/>
    </location>
    <ligand>
        <name>GTP</name>
        <dbReference type="ChEBI" id="CHEBI:37565"/>
    </ligand>
</feature>
<protein>
    <recommendedName>
        <fullName evidence="8">Probable molybdenum cofactor guanylyltransferase</fullName>
        <shortName evidence="8">MoCo guanylyltransferase</shortName>
        <ecNumber evidence="8">2.7.7.77</ecNumber>
    </recommendedName>
    <alternativeName>
        <fullName evidence="8">GTP:molybdopterin guanylyltransferase</fullName>
    </alternativeName>
    <alternativeName>
        <fullName evidence="8">Mo-MPT guanylyltransferase</fullName>
    </alternativeName>
    <alternativeName>
        <fullName evidence="8">Molybdopterin guanylyltransferase</fullName>
    </alternativeName>
    <alternativeName>
        <fullName evidence="8">Molybdopterin-guanine dinucleotide synthase</fullName>
        <shortName evidence="8">MGD synthase</shortName>
    </alternativeName>
</protein>
<dbReference type="EC" id="2.7.7.77" evidence="8"/>
<feature type="binding site" evidence="8">
    <location>
        <position position="96"/>
    </location>
    <ligand>
        <name>Mg(2+)</name>
        <dbReference type="ChEBI" id="CHEBI:18420"/>
    </ligand>
</feature>
<comment type="caution">
    <text evidence="8">Lacks conserved residue(s) required for the propagation of feature annotation.</text>
</comment>
<gene>
    <name evidence="8 10" type="primary">mobA</name>
    <name evidence="10" type="ORF">FAK_41210</name>
</gene>
<comment type="subcellular location">
    <subcellularLocation>
        <location evidence="8">Cytoplasm</location>
    </subcellularLocation>
</comment>
<evidence type="ECO:0000256" key="3">
    <source>
        <dbReference type="ARBA" id="ARBA00022723"/>
    </source>
</evidence>
<organism evidence="10 11">
    <name type="scientific">Desulfoferula mesophila</name>
    <dbReference type="NCBI Taxonomy" id="3058419"/>
    <lineage>
        <taxon>Bacteria</taxon>
        <taxon>Pseudomonadati</taxon>
        <taxon>Thermodesulfobacteriota</taxon>
        <taxon>Desulfarculia</taxon>
        <taxon>Desulfarculales</taxon>
        <taxon>Desulfarculaceae</taxon>
        <taxon>Desulfoferula</taxon>
    </lineage>
</organism>
<feature type="binding site" evidence="8">
    <location>
        <position position="22"/>
    </location>
    <ligand>
        <name>GTP</name>
        <dbReference type="ChEBI" id="CHEBI:37565"/>
    </ligand>
</feature>
<comment type="function">
    <text evidence="8">Transfers a GMP moiety from GTP to Mo-molybdopterin (Mo-MPT) cofactor (Moco or molybdenum cofactor) to form Mo-molybdopterin guanine dinucleotide (Mo-MGD) cofactor.</text>
</comment>
<comment type="cofactor">
    <cofactor evidence="8">
        <name>Mg(2+)</name>
        <dbReference type="ChEBI" id="CHEBI:18420"/>
    </cofactor>
</comment>
<evidence type="ECO:0000259" key="9">
    <source>
        <dbReference type="Pfam" id="PF12804"/>
    </source>
</evidence>
<keyword evidence="10" id="KW-0548">Nucleotidyltransferase</keyword>
<dbReference type="InterPro" id="IPR029044">
    <property type="entry name" value="Nucleotide-diphossugar_trans"/>
</dbReference>
<dbReference type="CDD" id="cd02503">
    <property type="entry name" value="MobA"/>
    <property type="match status" value="1"/>
</dbReference>
<name>A0AAU9EK03_9BACT</name>
<dbReference type="PANTHER" id="PTHR19136">
    <property type="entry name" value="MOLYBDENUM COFACTOR GUANYLYLTRANSFERASE"/>
    <property type="match status" value="1"/>
</dbReference>